<accession>A0A7S2A382</accession>
<feature type="chain" id="PRO_5031471349" evidence="2">
    <location>
        <begin position="22"/>
        <end position="127"/>
    </location>
</feature>
<organism evidence="3">
    <name type="scientific">Trieres chinensis</name>
    <name type="common">Marine centric diatom</name>
    <name type="synonym">Odontella sinensis</name>
    <dbReference type="NCBI Taxonomy" id="1514140"/>
    <lineage>
        <taxon>Eukaryota</taxon>
        <taxon>Sar</taxon>
        <taxon>Stramenopiles</taxon>
        <taxon>Ochrophyta</taxon>
        <taxon>Bacillariophyta</taxon>
        <taxon>Mediophyceae</taxon>
        <taxon>Biddulphiophycidae</taxon>
        <taxon>Eupodiscales</taxon>
        <taxon>Parodontellaceae</taxon>
        <taxon>Trieres</taxon>
    </lineage>
</organism>
<reference evidence="3" key="1">
    <citation type="submission" date="2021-01" db="EMBL/GenBank/DDBJ databases">
        <authorList>
            <person name="Corre E."/>
            <person name="Pelletier E."/>
            <person name="Niang G."/>
            <person name="Scheremetjew M."/>
            <person name="Finn R."/>
            <person name="Kale V."/>
            <person name="Holt S."/>
            <person name="Cochrane G."/>
            <person name="Meng A."/>
            <person name="Brown T."/>
            <person name="Cohen L."/>
        </authorList>
    </citation>
    <scope>NUCLEOTIDE SEQUENCE</scope>
    <source>
        <strain evidence="3">Grunow 1884</strain>
    </source>
</reference>
<name>A0A7S2A382_TRICV</name>
<dbReference type="EMBL" id="HBGO01032029">
    <property type="protein sequence ID" value="CAD9356415.1"/>
    <property type="molecule type" value="Transcribed_RNA"/>
</dbReference>
<dbReference type="AlphaFoldDB" id="A0A7S2A382"/>
<evidence type="ECO:0000313" key="3">
    <source>
        <dbReference type="EMBL" id="CAD9356415.1"/>
    </source>
</evidence>
<protein>
    <submittedName>
        <fullName evidence="3">Uncharacterized protein</fullName>
    </submittedName>
</protein>
<sequence length="127" mass="14023">MSLRKAFVLAVLMVALVAVSSFQPLTSRPSFARISSASHRTNPLFLASDPEKEEPETTGPTPTRVLNEATGEEYTPKWVDPALGAQTNPFQLSWWGYLLVGYVALVYLNDFVHFLPEEGPLSFISGH</sequence>
<proteinExistence type="predicted"/>
<evidence type="ECO:0000256" key="2">
    <source>
        <dbReference type="SAM" id="SignalP"/>
    </source>
</evidence>
<evidence type="ECO:0000256" key="1">
    <source>
        <dbReference type="SAM" id="MobiDB-lite"/>
    </source>
</evidence>
<gene>
    <name evidence="3" type="ORF">OSIN01602_LOCUS18441</name>
</gene>
<feature type="signal peptide" evidence="2">
    <location>
        <begin position="1"/>
        <end position="21"/>
    </location>
</feature>
<feature type="region of interest" description="Disordered" evidence="1">
    <location>
        <begin position="42"/>
        <end position="69"/>
    </location>
</feature>
<keyword evidence="2" id="KW-0732">Signal</keyword>